<organism evidence="2 3">
    <name type="scientific">Corynebacterium coyleae</name>
    <dbReference type="NCBI Taxonomy" id="53374"/>
    <lineage>
        <taxon>Bacteria</taxon>
        <taxon>Bacillati</taxon>
        <taxon>Actinomycetota</taxon>
        <taxon>Actinomycetes</taxon>
        <taxon>Mycobacteriales</taxon>
        <taxon>Corynebacteriaceae</taxon>
        <taxon>Corynebacterium</taxon>
    </lineage>
</organism>
<keyword evidence="1" id="KW-0812">Transmembrane</keyword>
<proteinExistence type="predicted"/>
<reference evidence="2 3" key="1">
    <citation type="submission" date="2021-06" db="EMBL/GenBank/DDBJ databases">
        <title>FDA dAtabase for Regulatory Grade micrObial Sequences (FDA-ARGOS): Supporting development and validation of Infectious Disease Dx tests.</title>
        <authorList>
            <person name="Sproer C."/>
            <person name="Gronow S."/>
            <person name="Severitt S."/>
            <person name="Schroder I."/>
            <person name="Tallon L."/>
            <person name="Sadzewicz L."/>
            <person name="Zhao X."/>
            <person name="Boylan J."/>
            <person name="Ott S."/>
            <person name="Bowen H."/>
            <person name="Vavikolanu K."/>
            <person name="Mehta A."/>
            <person name="Aluvathingal J."/>
            <person name="Nadendla S."/>
            <person name="Lowell S."/>
            <person name="Myers T."/>
            <person name="Yan Y."/>
        </authorList>
    </citation>
    <scope>NUCLEOTIDE SEQUENCE [LARGE SCALE GENOMIC DNA]</scope>
    <source>
        <strain evidence="2 3">FDAARGOS 1425</strain>
    </source>
</reference>
<evidence type="ECO:0000313" key="2">
    <source>
        <dbReference type="EMBL" id="QXB19667.1"/>
    </source>
</evidence>
<keyword evidence="1" id="KW-1133">Transmembrane helix</keyword>
<gene>
    <name evidence="2" type="ORF">I6L55_05260</name>
</gene>
<evidence type="ECO:0008006" key="4">
    <source>
        <dbReference type="Google" id="ProtNLM"/>
    </source>
</evidence>
<keyword evidence="3" id="KW-1185">Reference proteome</keyword>
<evidence type="ECO:0000313" key="3">
    <source>
        <dbReference type="Proteomes" id="UP000683520"/>
    </source>
</evidence>
<dbReference type="EMBL" id="CP077302">
    <property type="protein sequence ID" value="QXB19667.1"/>
    <property type="molecule type" value="Genomic_DNA"/>
</dbReference>
<dbReference type="Proteomes" id="UP000683520">
    <property type="component" value="Chromosome"/>
</dbReference>
<evidence type="ECO:0000256" key="1">
    <source>
        <dbReference type="SAM" id="Phobius"/>
    </source>
</evidence>
<feature type="transmembrane region" description="Helical" evidence="1">
    <location>
        <begin position="21"/>
        <end position="45"/>
    </location>
</feature>
<sequence length="46" mass="5106">MRHRRAFPRLWADRLAGLVMLLDGLVLASVFALVVLGLFVVMGLIV</sequence>
<protein>
    <recommendedName>
        <fullName evidence="4">RDD family protein</fullName>
    </recommendedName>
</protein>
<accession>A0ABX8KYF1</accession>
<name>A0ABX8KYF1_9CORY</name>
<keyword evidence="1" id="KW-0472">Membrane</keyword>